<evidence type="ECO:0000259" key="2">
    <source>
        <dbReference type="Pfam" id="PF00582"/>
    </source>
</evidence>
<dbReference type="SUPFAM" id="SSF52402">
    <property type="entry name" value="Adenine nucleotide alpha hydrolases-like"/>
    <property type="match status" value="1"/>
</dbReference>
<proteinExistence type="inferred from homology"/>
<dbReference type="CDD" id="cd00293">
    <property type="entry name" value="USP-like"/>
    <property type="match status" value="1"/>
</dbReference>
<protein>
    <submittedName>
        <fullName evidence="3">Universal stress protein</fullName>
    </submittedName>
</protein>
<keyword evidence="4" id="KW-1185">Reference proteome</keyword>
<reference evidence="3" key="1">
    <citation type="submission" date="2020-12" db="EMBL/GenBank/DDBJ databases">
        <title>Vagococcus allomyrinae sp. nov. and Enterococcus lavae sp. nov., isolated from the larvae of Allomyrina dichotoma.</title>
        <authorList>
            <person name="Lee S.D."/>
        </authorList>
    </citation>
    <scope>NUCLEOTIDE SEQUENCE</scope>
    <source>
        <strain evidence="3">BWB3-3</strain>
    </source>
</reference>
<organism evidence="3 4">
    <name type="scientific">Vagococcus allomyrinae</name>
    <dbReference type="NCBI Taxonomy" id="2794353"/>
    <lineage>
        <taxon>Bacteria</taxon>
        <taxon>Bacillati</taxon>
        <taxon>Bacillota</taxon>
        <taxon>Bacilli</taxon>
        <taxon>Lactobacillales</taxon>
        <taxon>Enterococcaceae</taxon>
        <taxon>Vagococcus</taxon>
    </lineage>
</organism>
<evidence type="ECO:0000313" key="3">
    <source>
        <dbReference type="EMBL" id="MBP1040027.1"/>
    </source>
</evidence>
<dbReference type="Pfam" id="PF00582">
    <property type="entry name" value="Usp"/>
    <property type="match status" value="1"/>
</dbReference>
<dbReference type="AlphaFoldDB" id="A0A940P216"/>
<dbReference type="PANTHER" id="PTHR46268">
    <property type="entry name" value="STRESS RESPONSE PROTEIN NHAX"/>
    <property type="match status" value="1"/>
</dbReference>
<dbReference type="InterPro" id="IPR014729">
    <property type="entry name" value="Rossmann-like_a/b/a_fold"/>
</dbReference>
<name>A0A940P216_9ENTE</name>
<gene>
    <name evidence="3" type="ORF">I6N95_03275</name>
</gene>
<feature type="domain" description="UspA" evidence="2">
    <location>
        <begin position="5"/>
        <end position="141"/>
    </location>
</feature>
<dbReference type="InterPro" id="IPR006015">
    <property type="entry name" value="Universal_stress_UspA"/>
</dbReference>
<dbReference type="Proteomes" id="UP000674938">
    <property type="component" value="Unassembled WGS sequence"/>
</dbReference>
<accession>A0A940P216</accession>
<comment type="similarity">
    <text evidence="1">Belongs to the universal stress protein A family.</text>
</comment>
<evidence type="ECO:0000313" key="4">
    <source>
        <dbReference type="Proteomes" id="UP000674938"/>
    </source>
</evidence>
<comment type="caution">
    <text evidence="3">The sequence shown here is derived from an EMBL/GenBank/DDBJ whole genome shotgun (WGS) entry which is preliminary data.</text>
</comment>
<dbReference type="PRINTS" id="PR01438">
    <property type="entry name" value="UNVRSLSTRESS"/>
</dbReference>
<sequence length="141" mass="15605">MEKQYKNILVAVDGSARSEKAFEEALNVSKAHNSQLFIVYIESEIVPYREGLDETARLRKQIAGPLLDKVERARTFGVEKVETLVESGNPKTYLAKILPEELQIDVIFMGASQSGILSKGLIGSTVSYVLKHAPCLVQVIK</sequence>
<dbReference type="InterPro" id="IPR006016">
    <property type="entry name" value="UspA"/>
</dbReference>
<dbReference type="PANTHER" id="PTHR46268:SF6">
    <property type="entry name" value="UNIVERSAL STRESS PROTEIN UP12"/>
    <property type="match status" value="1"/>
</dbReference>
<dbReference type="Gene3D" id="3.40.50.620">
    <property type="entry name" value="HUPs"/>
    <property type="match status" value="1"/>
</dbReference>
<dbReference type="EMBL" id="JAEEGA010000002">
    <property type="protein sequence ID" value="MBP1040027.1"/>
    <property type="molecule type" value="Genomic_DNA"/>
</dbReference>
<dbReference type="RefSeq" id="WP_209524925.1">
    <property type="nucleotide sequence ID" value="NZ_JAEEGA010000002.1"/>
</dbReference>
<evidence type="ECO:0000256" key="1">
    <source>
        <dbReference type="ARBA" id="ARBA00008791"/>
    </source>
</evidence>